<proteinExistence type="predicted"/>
<protein>
    <submittedName>
        <fullName evidence="1">Uncharacterized protein</fullName>
    </submittedName>
</protein>
<accession>A0A5J9SWZ9</accession>
<name>A0A5J9SWZ9_9POAL</name>
<keyword evidence="2" id="KW-1185">Reference proteome</keyword>
<gene>
    <name evidence="1" type="ORF">EJB05_51008</name>
</gene>
<sequence>MHHQEPDRGFADLQVCEECSGVRIVKDDSGEECSGVRIVKDDSGVYQRPWFVKSAQDSIPSSIACFALFANAAHNAQSMNEELHDVSSVVIATVAFFKDLSA</sequence>
<organism evidence="1 2">
    <name type="scientific">Eragrostis curvula</name>
    <name type="common">weeping love grass</name>
    <dbReference type="NCBI Taxonomy" id="38414"/>
    <lineage>
        <taxon>Eukaryota</taxon>
        <taxon>Viridiplantae</taxon>
        <taxon>Streptophyta</taxon>
        <taxon>Embryophyta</taxon>
        <taxon>Tracheophyta</taxon>
        <taxon>Spermatophyta</taxon>
        <taxon>Magnoliopsida</taxon>
        <taxon>Liliopsida</taxon>
        <taxon>Poales</taxon>
        <taxon>Poaceae</taxon>
        <taxon>PACMAD clade</taxon>
        <taxon>Chloridoideae</taxon>
        <taxon>Eragrostideae</taxon>
        <taxon>Eragrostidinae</taxon>
        <taxon>Eragrostis</taxon>
    </lineage>
</organism>
<feature type="non-terminal residue" evidence="1">
    <location>
        <position position="1"/>
    </location>
</feature>
<evidence type="ECO:0000313" key="1">
    <source>
        <dbReference type="EMBL" id="TVU03457.1"/>
    </source>
</evidence>
<dbReference type="Proteomes" id="UP000324897">
    <property type="component" value="Unassembled WGS sequence"/>
</dbReference>
<reference evidence="1 2" key="1">
    <citation type="journal article" date="2019" name="Sci. Rep.">
        <title>A high-quality genome of Eragrostis curvula grass provides insights into Poaceae evolution and supports new strategies to enhance forage quality.</title>
        <authorList>
            <person name="Carballo J."/>
            <person name="Santos B.A.C.M."/>
            <person name="Zappacosta D."/>
            <person name="Garbus I."/>
            <person name="Selva J.P."/>
            <person name="Gallo C.A."/>
            <person name="Diaz A."/>
            <person name="Albertini E."/>
            <person name="Caccamo M."/>
            <person name="Echenique V."/>
        </authorList>
    </citation>
    <scope>NUCLEOTIDE SEQUENCE [LARGE SCALE GENOMIC DNA]</scope>
    <source>
        <strain evidence="2">cv. Victoria</strain>
        <tissue evidence="1">Leaf</tissue>
    </source>
</reference>
<evidence type="ECO:0000313" key="2">
    <source>
        <dbReference type="Proteomes" id="UP000324897"/>
    </source>
</evidence>
<dbReference type="AlphaFoldDB" id="A0A5J9SWZ9"/>
<dbReference type="EMBL" id="RWGY01000176">
    <property type="protein sequence ID" value="TVU03457.1"/>
    <property type="molecule type" value="Genomic_DNA"/>
</dbReference>
<dbReference type="Gramene" id="TVU03457">
    <property type="protein sequence ID" value="TVU03457"/>
    <property type="gene ID" value="EJB05_51008"/>
</dbReference>
<comment type="caution">
    <text evidence="1">The sequence shown here is derived from an EMBL/GenBank/DDBJ whole genome shotgun (WGS) entry which is preliminary data.</text>
</comment>